<protein>
    <submittedName>
        <fullName evidence="2">Uncharacterized protein</fullName>
    </submittedName>
</protein>
<dbReference type="EMBL" id="JASCZI010182315">
    <property type="protein sequence ID" value="MED6187626.1"/>
    <property type="molecule type" value="Genomic_DNA"/>
</dbReference>
<keyword evidence="3" id="KW-1185">Reference proteome</keyword>
<sequence length="95" mass="10635">MRIIVVKGNSFQKSPIQEYGKRATFASFVLQATNALPTLYLVFMTILISSLHQAARASIKNSIYTSIGRQTDGPGPFRPDLFHPQIKRAKPAFIR</sequence>
<evidence type="ECO:0000256" key="1">
    <source>
        <dbReference type="SAM" id="Phobius"/>
    </source>
</evidence>
<keyword evidence="1" id="KW-1133">Transmembrane helix</keyword>
<comment type="caution">
    <text evidence="2">The sequence shown here is derived from an EMBL/GenBank/DDBJ whole genome shotgun (WGS) entry which is preliminary data.</text>
</comment>
<accession>A0ABU6WQH7</accession>
<proteinExistence type="predicted"/>
<dbReference type="Proteomes" id="UP001341840">
    <property type="component" value="Unassembled WGS sequence"/>
</dbReference>
<evidence type="ECO:0000313" key="2">
    <source>
        <dbReference type="EMBL" id="MED6187626.1"/>
    </source>
</evidence>
<evidence type="ECO:0000313" key="3">
    <source>
        <dbReference type="Proteomes" id="UP001341840"/>
    </source>
</evidence>
<reference evidence="2 3" key="1">
    <citation type="journal article" date="2023" name="Plants (Basel)">
        <title>Bridging the Gap: Combining Genomics and Transcriptomics Approaches to Understand Stylosanthes scabra, an Orphan Legume from the Brazilian Caatinga.</title>
        <authorList>
            <person name="Ferreira-Neto J.R.C."/>
            <person name="da Silva M.D."/>
            <person name="Binneck E."/>
            <person name="de Melo N.F."/>
            <person name="da Silva R.H."/>
            <person name="de Melo A.L.T.M."/>
            <person name="Pandolfi V."/>
            <person name="Bustamante F.O."/>
            <person name="Brasileiro-Vidal A.C."/>
            <person name="Benko-Iseppon A.M."/>
        </authorList>
    </citation>
    <scope>NUCLEOTIDE SEQUENCE [LARGE SCALE GENOMIC DNA]</scope>
    <source>
        <tissue evidence="2">Leaves</tissue>
    </source>
</reference>
<keyword evidence="1" id="KW-0472">Membrane</keyword>
<feature type="non-terminal residue" evidence="2">
    <location>
        <position position="95"/>
    </location>
</feature>
<organism evidence="2 3">
    <name type="scientific">Stylosanthes scabra</name>
    <dbReference type="NCBI Taxonomy" id="79078"/>
    <lineage>
        <taxon>Eukaryota</taxon>
        <taxon>Viridiplantae</taxon>
        <taxon>Streptophyta</taxon>
        <taxon>Embryophyta</taxon>
        <taxon>Tracheophyta</taxon>
        <taxon>Spermatophyta</taxon>
        <taxon>Magnoliopsida</taxon>
        <taxon>eudicotyledons</taxon>
        <taxon>Gunneridae</taxon>
        <taxon>Pentapetalae</taxon>
        <taxon>rosids</taxon>
        <taxon>fabids</taxon>
        <taxon>Fabales</taxon>
        <taxon>Fabaceae</taxon>
        <taxon>Papilionoideae</taxon>
        <taxon>50 kb inversion clade</taxon>
        <taxon>dalbergioids sensu lato</taxon>
        <taxon>Dalbergieae</taxon>
        <taxon>Pterocarpus clade</taxon>
        <taxon>Stylosanthes</taxon>
    </lineage>
</organism>
<name>A0ABU6WQH7_9FABA</name>
<gene>
    <name evidence="2" type="ORF">PIB30_078178</name>
</gene>
<feature type="transmembrane region" description="Helical" evidence="1">
    <location>
        <begin position="28"/>
        <end position="51"/>
    </location>
</feature>
<keyword evidence="1" id="KW-0812">Transmembrane</keyword>